<dbReference type="AlphaFoldDB" id="A0AA45ZHW0"/>
<dbReference type="Proteomes" id="UP000078419">
    <property type="component" value="Unassembled WGS sequence"/>
</dbReference>
<proteinExistence type="predicted"/>
<accession>A0AA45ZHW0</accession>
<dbReference type="EMBL" id="FLLR01000078">
    <property type="protein sequence ID" value="SBO14815.1"/>
    <property type="molecule type" value="Genomic_DNA"/>
</dbReference>
<name>A0AA45ZHW0_ANAPH</name>
<evidence type="ECO:0000313" key="2">
    <source>
        <dbReference type="Proteomes" id="UP000078419"/>
    </source>
</evidence>
<reference evidence="2" key="1">
    <citation type="submission" date="2016-03" db="EMBL/GenBank/DDBJ databases">
        <authorList>
            <person name="Loux Valentin"/>
        </authorList>
    </citation>
    <scope>NUCLEOTIDE SEQUENCE [LARGE SCALE GENOMIC DNA]</scope>
    <source>
        <strain evidence="2">C1</strain>
    </source>
</reference>
<evidence type="ECO:0000313" key="1">
    <source>
        <dbReference type="EMBL" id="SBO14815.1"/>
    </source>
</evidence>
<comment type="caution">
    <text evidence="1">The sequence shown here is derived from an EMBL/GenBank/DDBJ whole genome shotgun (WGS) entry which is preliminary data.</text>
</comment>
<organism evidence="1 2">
    <name type="scientific">Anaplasma phagocytophilum</name>
    <name type="common">Ehrlichia phagocytophila</name>
    <dbReference type="NCBI Taxonomy" id="948"/>
    <lineage>
        <taxon>Bacteria</taxon>
        <taxon>Pseudomonadati</taxon>
        <taxon>Pseudomonadota</taxon>
        <taxon>Alphaproteobacteria</taxon>
        <taxon>Rickettsiales</taxon>
        <taxon>Anaplasmataceae</taxon>
        <taxon>Anaplasma</taxon>
        <taxon>phagocytophilum group</taxon>
    </lineage>
</organism>
<sequence>MTAAFLSTAPLLPFYSNQNPGLLREGLGYSVSKLPRATAMRALSEVRREQLVGFSSCCWAAQLPCRMRLLVALFWVCSNMHTECLCSRQKLPDRLKYTRALLQSKDVDVVLPFPMSLGPLPWPQPRGNSP</sequence>
<gene>
    <name evidence="1" type="ORF">ANAPC1_01185</name>
</gene>
<protein>
    <submittedName>
        <fullName evidence="1">Uncharacterized protein</fullName>
    </submittedName>
</protein>